<keyword evidence="3" id="KW-1185">Reference proteome</keyword>
<proteinExistence type="predicted"/>
<gene>
    <name evidence="2" type="ORF">SAMN02983003_1917</name>
</gene>
<feature type="compositionally biased region" description="Basic and acidic residues" evidence="1">
    <location>
        <begin position="139"/>
        <end position="155"/>
    </location>
</feature>
<feature type="region of interest" description="Disordered" evidence="1">
    <location>
        <begin position="94"/>
        <end position="155"/>
    </location>
</feature>
<sequence>MSIRRQQQQRTLDADEFARVEATRHPAIADLSDKDLGDALGWLRERRDRAQQLANRQRRAVRGKSDRPAGFDQADAGNREKAAILGEAVARVNKERERRRAAAKRGDMVERARSALAARRSLGDAQHPEAGRTARKGFKPVDRTKPISPKERSFP</sequence>
<dbReference type="RefSeq" id="WP_084603422.1">
    <property type="nucleotide sequence ID" value="NZ_FPKU01000002.1"/>
</dbReference>
<reference evidence="2 3" key="1">
    <citation type="submission" date="2016-11" db="EMBL/GenBank/DDBJ databases">
        <authorList>
            <person name="Jaros S."/>
            <person name="Januszkiewicz K."/>
            <person name="Wedrychowicz H."/>
        </authorList>
    </citation>
    <scope>NUCLEOTIDE SEQUENCE [LARGE SCALE GENOMIC DNA]</scope>
    <source>
        <strain evidence="2 3">ATCC 23634</strain>
    </source>
</reference>
<evidence type="ECO:0000313" key="3">
    <source>
        <dbReference type="Proteomes" id="UP000183447"/>
    </source>
</evidence>
<protein>
    <submittedName>
        <fullName evidence="2">Uncharacterized protein</fullName>
    </submittedName>
</protein>
<feature type="region of interest" description="Disordered" evidence="1">
    <location>
        <begin position="50"/>
        <end position="78"/>
    </location>
</feature>
<dbReference type="EMBL" id="FPKU01000002">
    <property type="protein sequence ID" value="SFZ84272.1"/>
    <property type="molecule type" value="Genomic_DNA"/>
</dbReference>
<feature type="compositionally biased region" description="Basic and acidic residues" evidence="1">
    <location>
        <begin position="94"/>
        <end position="113"/>
    </location>
</feature>
<name>A0A1K2HXA5_9HYPH</name>
<evidence type="ECO:0000313" key="2">
    <source>
        <dbReference type="EMBL" id="SFZ84272.1"/>
    </source>
</evidence>
<dbReference type="OrthoDB" id="7949760at2"/>
<accession>A0A1K2HXA5</accession>
<dbReference type="AlphaFoldDB" id="A0A1K2HXA5"/>
<dbReference type="Proteomes" id="UP000183447">
    <property type="component" value="Unassembled WGS sequence"/>
</dbReference>
<organism evidence="2 3">
    <name type="scientific">Devosia enhydra</name>
    <dbReference type="NCBI Taxonomy" id="665118"/>
    <lineage>
        <taxon>Bacteria</taxon>
        <taxon>Pseudomonadati</taxon>
        <taxon>Pseudomonadota</taxon>
        <taxon>Alphaproteobacteria</taxon>
        <taxon>Hyphomicrobiales</taxon>
        <taxon>Devosiaceae</taxon>
        <taxon>Devosia</taxon>
    </lineage>
</organism>
<evidence type="ECO:0000256" key="1">
    <source>
        <dbReference type="SAM" id="MobiDB-lite"/>
    </source>
</evidence>